<feature type="chain" id="PRO_5036227061" evidence="1">
    <location>
        <begin position="24"/>
        <end position="125"/>
    </location>
</feature>
<dbReference type="Proteomes" id="UP000663864">
    <property type="component" value="Unassembled WGS sequence"/>
</dbReference>
<feature type="signal peptide" evidence="1">
    <location>
        <begin position="1"/>
        <end position="23"/>
    </location>
</feature>
<keyword evidence="1" id="KW-0732">Signal</keyword>
<dbReference type="EMBL" id="CAJNOT010000933">
    <property type="protein sequence ID" value="CAF1112314.1"/>
    <property type="molecule type" value="Genomic_DNA"/>
</dbReference>
<protein>
    <submittedName>
        <fullName evidence="4">Uncharacterized protein</fullName>
    </submittedName>
</protein>
<evidence type="ECO:0000256" key="1">
    <source>
        <dbReference type="SAM" id="SignalP"/>
    </source>
</evidence>
<dbReference type="Proteomes" id="UP000663889">
    <property type="component" value="Unassembled WGS sequence"/>
</dbReference>
<proteinExistence type="predicted"/>
<sequence length="125" mass="14230">MNFFLVSILFIILFPLFTNTIRCYKCDATNECRTITSGLSFKGYDDTSDNVEIIDCEHYCWKSISLGNVYRGCANKRCAVSHTIGTFSSSVCCQTDYCNGSNQIFSSKFLFMTIILSTLLYQHFL</sequence>
<dbReference type="EMBL" id="CAJNOU010002014">
    <property type="protein sequence ID" value="CAF1280696.1"/>
    <property type="molecule type" value="Genomic_DNA"/>
</dbReference>
<dbReference type="AlphaFoldDB" id="A0A815C5H6"/>
<evidence type="ECO:0000313" key="5">
    <source>
        <dbReference type="EMBL" id="CAF3555535.1"/>
    </source>
</evidence>
<accession>A0A815C5H6</accession>
<dbReference type="Proteomes" id="UP000663882">
    <property type="component" value="Unassembled WGS sequence"/>
</dbReference>
<evidence type="ECO:0000313" key="6">
    <source>
        <dbReference type="EMBL" id="CAF3732928.1"/>
    </source>
</evidence>
<evidence type="ECO:0000313" key="7">
    <source>
        <dbReference type="Proteomes" id="UP000663889"/>
    </source>
</evidence>
<dbReference type="Proteomes" id="UP000663874">
    <property type="component" value="Unassembled WGS sequence"/>
</dbReference>
<organism evidence="4 7">
    <name type="scientific">Rotaria sordida</name>
    <dbReference type="NCBI Taxonomy" id="392033"/>
    <lineage>
        <taxon>Eukaryota</taxon>
        <taxon>Metazoa</taxon>
        <taxon>Spiralia</taxon>
        <taxon>Gnathifera</taxon>
        <taxon>Rotifera</taxon>
        <taxon>Eurotatoria</taxon>
        <taxon>Bdelloidea</taxon>
        <taxon>Philodinida</taxon>
        <taxon>Philodinidae</taxon>
        <taxon>Rotaria</taxon>
    </lineage>
</organism>
<dbReference type="EMBL" id="CAJNOO010001943">
    <property type="protein sequence ID" value="CAF1218288.1"/>
    <property type="molecule type" value="Genomic_DNA"/>
</dbReference>
<evidence type="ECO:0000313" key="4">
    <source>
        <dbReference type="EMBL" id="CAF1280696.1"/>
    </source>
</evidence>
<evidence type="ECO:0000313" key="3">
    <source>
        <dbReference type="EMBL" id="CAF1218288.1"/>
    </source>
</evidence>
<dbReference type="Proteomes" id="UP000663823">
    <property type="component" value="Unassembled WGS sequence"/>
</dbReference>
<dbReference type="EMBL" id="CAJOBE010000058">
    <property type="protein sequence ID" value="CAF3555535.1"/>
    <property type="molecule type" value="Genomic_DNA"/>
</dbReference>
<dbReference type="OrthoDB" id="10005642at2759"/>
<dbReference type="EMBL" id="CAJOAX010001635">
    <property type="protein sequence ID" value="CAF3732928.1"/>
    <property type="molecule type" value="Genomic_DNA"/>
</dbReference>
<gene>
    <name evidence="5" type="ORF">FNK824_LOCUS1181</name>
    <name evidence="6" type="ORF">OTI717_LOCUS14553</name>
    <name evidence="3" type="ORF">RFH988_LOCUS25500</name>
    <name evidence="4" type="ORF">SEV965_LOCUS25238</name>
    <name evidence="2" type="ORF">ZHD862_LOCUS18182</name>
</gene>
<reference evidence="4" key="1">
    <citation type="submission" date="2021-02" db="EMBL/GenBank/DDBJ databases">
        <authorList>
            <person name="Nowell W R."/>
        </authorList>
    </citation>
    <scope>NUCLEOTIDE SEQUENCE</scope>
</reference>
<name>A0A815C5H6_9BILA</name>
<evidence type="ECO:0000313" key="2">
    <source>
        <dbReference type="EMBL" id="CAF1112314.1"/>
    </source>
</evidence>
<comment type="caution">
    <text evidence="4">The sequence shown here is derived from an EMBL/GenBank/DDBJ whole genome shotgun (WGS) entry which is preliminary data.</text>
</comment>